<evidence type="ECO:0008006" key="4">
    <source>
        <dbReference type="Google" id="ProtNLM"/>
    </source>
</evidence>
<protein>
    <recommendedName>
        <fullName evidence="4">Shikimate kinase</fullName>
    </recommendedName>
</protein>
<gene>
    <name evidence="2" type="ORF">O0V09_08765</name>
</gene>
<feature type="transmembrane region" description="Helical" evidence="1">
    <location>
        <begin position="225"/>
        <end position="245"/>
    </location>
</feature>
<feature type="transmembrane region" description="Helical" evidence="1">
    <location>
        <begin position="57"/>
        <end position="77"/>
    </location>
</feature>
<accession>A0A9J6RLV0</accession>
<feature type="transmembrane region" description="Helical" evidence="1">
    <location>
        <begin position="257"/>
        <end position="274"/>
    </location>
</feature>
<reference evidence="2 3" key="1">
    <citation type="submission" date="2022-12" db="EMBL/GenBank/DDBJ databases">
        <title>Dasania phycosphaerae sp. nov., isolated from particulate material of the south coast of Korea.</title>
        <authorList>
            <person name="Jiang Y."/>
        </authorList>
    </citation>
    <scope>NUCLEOTIDE SEQUENCE [LARGE SCALE GENOMIC DNA]</scope>
    <source>
        <strain evidence="2 3">GY-19</strain>
    </source>
</reference>
<keyword evidence="1" id="KW-0812">Transmembrane</keyword>
<name>A0A9J6RLV0_9GAMM</name>
<evidence type="ECO:0000256" key="1">
    <source>
        <dbReference type="SAM" id="Phobius"/>
    </source>
</evidence>
<dbReference type="RefSeq" id="WP_258331436.1">
    <property type="nucleotide sequence ID" value="NZ_JAPTHE010000006.1"/>
</dbReference>
<evidence type="ECO:0000313" key="3">
    <source>
        <dbReference type="Proteomes" id="UP001069090"/>
    </source>
</evidence>
<feature type="transmembrane region" description="Helical" evidence="1">
    <location>
        <begin position="20"/>
        <end position="37"/>
    </location>
</feature>
<dbReference type="Proteomes" id="UP001069090">
    <property type="component" value="Unassembled WGS sequence"/>
</dbReference>
<comment type="caution">
    <text evidence="2">The sequence shown here is derived from an EMBL/GenBank/DDBJ whole genome shotgun (WGS) entry which is preliminary data.</text>
</comment>
<proteinExistence type="predicted"/>
<keyword evidence="1" id="KW-0472">Membrane</keyword>
<organism evidence="2 3">
    <name type="scientific">Dasania phycosphaerae</name>
    <dbReference type="NCBI Taxonomy" id="2950436"/>
    <lineage>
        <taxon>Bacteria</taxon>
        <taxon>Pseudomonadati</taxon>
        <taxon>Pseudomonadota</taxon>
        <taxon>Gammaproteobacteria</taxon>
        <taxon>Cellvibrionales</taxon>
        <taxon>Spongiibacteraceae</taxon>
        <taxon>Dasania</taxon>
    </lineage>
</organism>
<keyword evidence="3" id="KW-1185">Reference proteome</keyword>
<sequence length="291" mass="32762">MTSTASGNNNAINTQLLFQLFKYAVYCLLSMNIYHFFVDDYSASSQTFANGIALTQLIEAFTATIDTAAWVILLLLFELETYVLDDTKIKGAVKWSIHLTRAACYIFIIFSFYGFTQKYQLLHNLIPYSIPDACSLIGTKFTHVVSIDEYVAITAESCKMLNANSEQLVQIAGTNIISDPASLLATQRLSLVETTNSATWLMVVAILEIDVFLQSRDKLAGTVMWVSKAIKAVLYSILFLCAVYWGIKGSFLDFWDAFLWLVAFVFIEMNIFEWHEEKEEAKALSEENSPA</sequence>
<feature type="transmembrane region" description="Helical" evidence="1">
    <location>
        <begin position="98"/>
        <end position="115"/>
    </location>
</feature>
<dbReference type="EMBL" id="JAPTGG010000006">
    <property type="protein sequence ID" value="MCZ0865289.1"/>
    <property type="molecule type" value="Genomic_DNA"/>
</dbReference>
<keyword evidence="1" id="KW-1133">Transmembrane helix</keyword>
<dbReference type="AlphaFoldDB" id="A0A9J6RLV0"/>
<evidence type="ECO:0000313" key="2">
    <source>
        <dbReference type="EMBL" id="MCZ0865289.1"/>
    </source>
</evidence>